<feature type="chain" id="PRO_5043271068" evidence="2">
    <location>
        <begin position="19"/>
        <end position="287"/>
    </location>
</feature>
<feature type="compositionally biased region" description="Basic and acidic residues" evidence="1">
    <location>
        <begin position="179"/>
        <end position="194"/>
    </location>
</feature>
<dbReference type="EMBL" id="CAMXCT030003431">
    <property type="protein sequence ID" value="CAL4791721.1"/>
    <property type="molecule type" value="Genomic_DNA"/>
</dbReference>
<feature type="signal peptide" evidence="2">
    <location>
        <begin position="1"/>
        <end position="18"/>
    </location>
</feature>
<reference evidence="4 5" key="2">
    <citation type="submission" date="2024-05" db="EMBL/GenBank/DDBJ databases">
        <authorList>
            <person name="Chen Y."/>
            <person name="Shah S."/>
            <person name="Dougan E. K."/>
            <person name="Thang M."/>
            <person name="Chan C."/>
        </authorList>
    </citation>
    <scope>NUCLEOTIDE SEQUENCE [LARGE SCALE GENOMIC DNA]</scope>
</reference>
<dbReference type="OrthoDB" id="426794at2759"/>
<keyword evidence="5" id="KW-1185">Reference proteome</keyword>
<dbReference type="AlphaFoldDB" id="A0A9P1D725"/>
<dbReference type="Proteomes" id="UP001152797">
    <property type="component" value="Unassembled WGS sequence"/>
</dbReference>
<reference evidence="3" key="1">
    <citation type="submission" date="2022-10" db="EMBL/GenBank/DDBJ databases">
        <authorList>
            <person name="Chen Y."/>
            <person name="Dougan E. K."/>
            <person name="Chan C."/>
            <person name="Rhodes N."/>
            <person name="Thang M."/>
        </authorList>
    </citation>
    <scope>NUCLEOTIDE SEQUENCE</scope>
</reference>
<gene>
    <name evidence="3" type="ORF">C1SCF055_LOCUS30195</name>
</gene>
<proteinExistence type="predicted"/>
<protein>
    <submittedName>
        <fullName evidence="3">Uncharacterized protein</fullName>
    </submittedName>
</protein>
<accession>A0A9P1D725</accession>
<evidence type="ECO:0000256" key="2">
    <source>
        <dbReference type="SAM" id="SignalP"/>
    </source>
</evidence>
<dbReference type="EMBL" id="CAMXCT010003431">
    <property type="protein sequence ID" value="CAI4004409.1"/>
    <property type="molecule type" value="Genomic_DNA"/>
</dbReference>
<evidence type="ECO:0000313" key="4">
    <source>
        <dbReference type="EMBL" id="CAL4791721.1"/>
    </source>
</evidence>
<organism evidence="3">
    <name type="scientific">Cladocopium goreaui</name>
    <dbReference type="NCBI Taxonomy" id="2562237"/>
    <lineage>
        <taxon>Eukaryota</taxon>
        <taxon>Sar</taxon>
        <taxon>Alveolata</taxon>
        <taxon>Dinophyceae</taxon>
        <taxon>Suessiales</taxon>
        <taxon>Symbiodiniaceae</taxon>
        <taxon>Cladocopium</taxon>
    </lineage>
</organism>
<keyword evidence="2" id="KW-0732">Signal</keyword>
<feature type="region of interest" description="Disordered" evidence="1">
    <location>
        <begin position="173"/>
        <end position="194"/>
    </location>
</feature>
<name>A0A9P1D725_9DINO</name>
<evidence type="ECO:0000313" key="5">
    <source>
        <dbReference type="Proteomes" id="UP001152797"/>
    </source>
</evidence>
<dbReference type="EMBL" id="CAMXCT020003431">
    <property type="protein sequence ID" value="CAL1157784.1"/>
    <property type="molecule type" value="Genomic_DNA"/>
</dbReference>
<evidence type="ECO:0000256" key="1">
    <source>
        <dbReference type="SAM" id="MobiDB-lite"/>
    </source>
</evidence>
<comment type="caution">
    <text evidence="3">The sequence shown here is derived from an EMBL/GenBank/DDBJ whole genome shotgun (WGS) entry which is preliminary data.</text>
</comment>
<sequence length="287" mass="31739">MARLRNVLFLVILVVSEASVVDVLTKVKSFRDAGLALFDGLTAELKSNGQDSASEKAKKFNDDWLSLLGVQKGLTGLAKDFTMNYLGREGYHSINGPLVDAIKEASSTLGTSNAKDFQQTLKKVCFEGKRIFQTGGSLHEMLSDLLELLEDKGVKKALPTVLKTSRQLQEALSYFSGPRVEDPRSESEKEGNDDAVAKQSFYSGAYAIFSKPQRRRVEDSENAKLNRRLSTSTSAGDLLNLCNMHQMEFDTVNFVTAFHRMAKVPDGKTAVGERVFQEIVSQLLDRS</sequence>
<evidence type="ECO:0000313" key="3">
    <source>
        <dbReference type="EMBL" id="CAI4004409.1"/>
    </source>
</evidence>